<dbReference type="PROSITE" id="PS50082">
    <property type="entry name" value="WD_REPEATS_2"/>
    <property type="match status" value="3"/>
</dbReference>
<feature type="repeat" description="WD" evidence="3">
    <location>
        <begin position="1210"/>
        <end position="1251"/>
    </location>
</feature>
<dbReference type="CDD" id="cd00093">
    <property type="entry name" value="HTH_XRE"/>
    <property type="match status" value="1"/>
</dbReference>
<feature type="transmembrane region" description="Helical" evidence="5">
    <location>
        <begin position="551"/>
        <end position="573"/>
    </location>
</feature>
<organism evidence="7 8">
    <name type="scientific">Raineyella fluvialis</name>
    <dbReference type="NCBI Taxonomy" id="2662261"/>
    <lineage>
        <taxon>Bacteria</taxon>
        <taxon>Bacillati</taxon>
        <taxon>Actinomycetota</taxon>
        <taxon>Actinomycetes</taxon>
        <taxon>Propionibacteriales</taxon>
        <taxon>Propionibacteriaceae</taxon>
        <taxon>Raineyella</taxon>
    </lineage>
</organism>
<evidence type="ECO:0000313" key="8">
    <source>
        <dbReference type="Proteomes" id="UP000386847"/>
    </source>
</evidence>
<dbReference type="InterPro" id="IPR049052">
    <property type="entry name" value="nSTAND1"/>
</dbReference>
<reference evidence="7 8" key="1">
    <citation type="submission" date="2019-10" db="EMBL/GenBank/DDBJ databases">
        <title>Genomic analysis of Raineyella sp. CBA3103.</title>
        <authorList>
            <person name="Roh S.W."/>
        </authorList>
    </citation>
    <scope>NUCLEOTIDE SEQUENCE [LARGE SCALE GENOMIC DNA]</scope>
    <source>
        <strain evidence="7 8">CBA3103</strain>
    </source>
</reference>
<keyword evidence="5" id="KW-0472">Membrane</keyword>
<gene>
    <name evidence="7" type="ORF">Rai3103_09380</name>
</gene>
<feature type="region of interest" description="Disordered" evidence="4">
    <location>
        <begin position="969"/>
        <end position="991"/>
    </location>
</feature>
<evidence type="ECO:0000259" key="6">
    <source>
        <dbReference type="Pfam" id="PF20703"/>
    </source>
</evidence>
<protein>
    <recommendedName>
        <fullName evidence="6">Novel STAND NTPase 1 domain-containing protein</fullName>
    </recommendedName>
</protein>
<evidence type="ECO:0000313" key="7">
    <source>
        <dbReference type="EMBL" id="QGF23851.1"/>
    </source>
</evidence>
<dbReference type="PROSITE" id="PS00678">
    <property type="entry name" value="WD_REPEATS_1"/>
    <property type="match status" value="1"/>
</dbReference>
<keyword evidence="1 3" id="KW-0853">WD repeat</keyword>
<keyword evidence="2" id="KW-0677">Repeat</keyword>
<dbReference type="InterPro" id="IPR019775">
    <property type="entry name" value="WD40_repeat_CS"/>
</dbReference>
<dbReference type="Pfam" id="PF00400">
    <property type="entry name" value="WD40"/>
    <property type="match status" value="4"/>
</dbReference>
<dbReference type="SUPFAM" id="SSF50998">
    <property type="entry name" value="Quinoprotein alcohol dehydrogenase-like"/>
    <property type="match status" value="1"/>
</dbReference>
<dbReference type="SUPFAM" id="SSF101898">
    <property type="entry name" value="NHL repeat"/>
    <property type="match status" value="1"/>
</dbReference>
<dbReference type="Pfam" id="PF20703">
    <property type="entry name" value="nSTAND1"/>
    <property type="match status" value="1"/>
</dbReference>
<dbReference type="InterPro" id="IPR015943">
    <property type="entry name" value="WD40/YVTN_repeat-like_dom_sf"/>
</dbReference>
<dbReference type="InterPro" id="IPR001680">
    <property type="entry name" value="WD40_rpt"/>
</dbReference>
<feature type="repeat" description="WD" evidence="3">
    <location>
        <begin position="1173"/>
        <end position="1197"/>
    </location>
</feature>
<dbReference type="InterPro" id="IPR011047">
    <property type="entry name" value="Quinoprotein_ADH-like_sf"/>
</dbReference>
<evidence type="ECO:0000256" key="1">
    <source>
        <dbReference type="ARBA" id="ARBA00022574"/>
    </source>
</evidence>
<dbReference type="EMBL" id="CP045725">
    <property type="protein sequence ID" value="QGF23851.1"/>
    <property type="molecule type" value="Genomic_DNA"/>
</dbReference>
<dbReference type="Proteomes" id="UP000386847">
    <property type="component" value="Chromosome"/>
</dbReference>
<feature type="compositionally biased region" description="Basic and acidic residues" evidence="4">
    <location>
        <begin position="970"/>
        <end position="979"/>
    </location>
</feature>
<keyword evidence="8" id="KW-1185">Reference proteome</keyword>
<keyword evidence="5" id="KW-1133">Transmembrane helix</keyword>
<evidence type="ECO:0000256" key="2">
    <source>
        <dbReference type="ARBA" id="ARBA00022737"/>
    </source>
</evidence>
<dbReference type="AlphaFoldDB" id="A0A5Q2FBS5"/>
<feature type="domain" description="Novel STAND NTPase 1" evidence="6">
    <location>
        <begin position="113"/>
        <end position="495"/>
    </location>
</feature>
<evidence type="ECO:0000256" key="3">
    <source>
        <dbReference type="PROSITE-ProRule" id="PRU00221"/>
    </source>
</evidence>
<dbReference type="KEGG" id="rain:Rai3103_09380"/>
<dbReference type="PANTHER" id="PTHR19848:SF8">
    <property type="entry name" value="F-BOX AND WD REPEAT DOMAIN CONTAINING 7"/>
    <property type="match status" value="1"/>
</dbReference>
<keyword evidence="5" id="KW-0812">Transmembrane</keyword>
<dbReference type="InterPro" id="IPR001387">
    <property type="entry name" value="Cro/C1-type_HTH"/>
</dbReference>
<dbReference type="Gene3D" id="2.130.10.10">
    <property type="entry name" value="YVTN repeat-like/Quinoprotein amine dehydrogenase"/>
    <property type="match status" value="3"/>
</dbReference>
<evidence type="ECO:0000256" key="4">
    <source>
        <dbReference type="SAM" id="MobiDB-lite"/>
    </source>
</evidence>
<dbReference type="SMART" id="SM00320">
    <property type="entry name" value="WD40"/>
    <property type="match status" value="8"/>
</dbReference>
<proteinExistence type="predicted"/>
<dbReference type="RefSeq" id="WP_153572381.1">
    <property type="nucleotide sequence ID" value="NZ_CP045725.1"/>
</dbReference>
<feature type="repeat" description="WD" evidence="3">
    <location>
        <begin position="725"/>
        <end position="766"/>
    </location>
</feature>
<accession>A0A5Q2FBS5</accession>
<name>A0A5Q2FBS5_9ACTN</name>
<evidence type="ECO:0000256" key="5">
    <source>
        <dbReference type="SAM" id="Phobius"/>
    </source>
</evidence>
<dbReference type="PANTHER" id="PTHR19848">
    <property type="entry name" value="WD40 REPEAT PROTEIN"/>
    <property type="match status" value="1"/>
</dbReference>
<sequence length="1278" mass="133834">MSATDVTDEGATTAAGAITGAGLPRTKRGLGEALAAGRSRAGLSYRDLSRRSTVPVATLQGWIGGRSLPTPALRSAFLEVLDLLGLTADHTGPEWWQAVEDARRIPGTAAGNPYVGLRPYAPEDRDVFFGRQQELADLVERVRAAAVPGAGQPVVALLAPSGGGKSSLLGAGLVGTACAPGGALDGWYAALLTPGEDPEERWRAAYAARLAHPELPAVLVIDQCEELWTVASQDRREALIALLGGVLADGVARGEAAGQDSSEAVAPDVVVIGLRSDYFGPAAEHTVLGAALGHPLLLPTVSTEQAESIITGPARLRGVVVDPGLIAVLQRDLGAAGGTWAGGALPLLSQALTETWDTAKGQTLTAADYLAVGGVAGAIERAAERAYADLDEAARPIARGLILRMVRVDLDTPVRRPLELELLQDDEVAWSVVERFARARLLTVGDDTVELAHEALLQHWNRLRGWVAEDMEDLRARAYLARAAALWTEHDRDDDLLIPVGRFGLGLEEDATTRMLGTAEREFVAASRAHFLALEQEQVRTNRRLRLRARVAFGALAGVLVLAILAVVALINMQNTRNQALSRQMALSSSLVSAQDPGLAAQIALGASEWSGTPEGTSALISATGRPFPRRALGPSAATKLTVDADARLLVQPEPDGTLRLWRGQAASGAAGGAPEVLPLDPAHKSLFAGAVSTVGGQALVAAGGMNGLWLVDAAAAPARVLATLSSGPGTTYAAVFSPDGRTLYAGMQNGSIRRWDISTPTAPHEMPALATQQDPVLALTIDPTGTRLATAGAKGVARWVLDGDRATLLGPLTTLSAVQAVAFSPDGQWLAAGESRGRRVSRWRLDGDTATAQAPLTGFTSWINDVHFSSDGARVLVASSDQSMREFDQTTGAQLRSYPHPAVVSAAIYARDHLVSAASDGTVRWWPRVDPVFTHFATGLFQVSADTTGTHLLSSVDRTGSIAAWDLADPSRPRRLPDPETSAPDGSHPAGDYEVVTAVLADGSAVLGGTKQGDVVVWNRRGDAFAPAVSVPVDPGQSISWIGSSADSRTLVASAITSQKALVLRRAGDSFAVTGQIDVDQPQAMGIDATGRLAVVADINAAAGVWTIDDAGRATRVGGMADLGSTGTVVVFSPDGRSVAIGTDSGRVVVYDLADPAHPRQVSGESTALGAIYGMAVSPDGRYLAAGAGDNRIWLWRWDNEKLSPFAWIEASLDRVNDVRFVDNGRRLVAGGANGGIASWDIDVDRARETVCQGRGAPLTADEWAERLVGAAPRELC</sequence>